<dbReference type="GO" id="GO:0003700">
    <property type="term" value="F:DNA-binding transcription factor activity"/>
    <property type="evidence" value="ECO:0007669"/>
    <property type="project" value="TreeGrafter"/>
</dbReference>
<keyword evidence="2" id="KW-0238">DNA-binding</keyword>
<organism evidence="5 6">
    <name type="scientific">Paenibacillus montaniterrae</name>
    <dbReference type="NCBI Taxonomy" id="429341"/>
    <lineage>
        <taxon>Bacteria</taxon>
        <taxon>Bacillati</taxon>
        <taxon>Bacillota</taxon>
        <taxon>Bacilli</taxon>
        <taxon>Bacillales</taxon>
        <taxon>Paenibacillaceae</taxon>
        <taxon>Paenibacillus</taxon>
    </lineage>
</organism>
<proteinExistence type="predicted"/>
<dbReference type="SUPFAM" id="SSF53822">
    <property type="entry name" value="Periplasmic binding protein-like I"/>
    <property type="match status" value="1"/>
</dbReference>
<dbReference type="AlphaFoldDB" id="A0A919YRD0"/>
<dbReference type="SUPFAM" id="SSF47413">
    <property type="entry name" value="lambda repressor-like DNA-binding domains"/>
    <property type="match status" value="1"/>
</dbReference>
<dbReference type="EMBL" id="BOSE01000007">
    <property type="protein sequence ID" value="GIP17862.1"/>
    <property type="molecule type" value="Genomic_DNA"/>
</dbReference>
<dbReference type="PROSITE" id="PS50932">
    <property type="entry name" value="HTH_LACI_2"/>
    <property type="match status" value="1"/>
</dbReference>
<keyword evidence="1" id="KW-0805">Transcription regulation</keyword>
<evidence type="ECO:0000256" key="2">
    <source>
        <dbReference type="ARBA" id="ARBA00023125"/>
    </source>
</evidence>
<dbReference type="PANTHER" id="PTHR30146">
    <property type="entry name" value="LACI-RELATED TRANSCRIPTIONAL REPRESSOR"/>
    <property type="match status" value="1"/>
</dbReference>
<evidence type="ECO:0000313" key="6">
    <source>
        <dbReference type="Proteomes" id="UP000683139"/>
    </source>
</evidence>
<evidence type="ECO:0000313" key="5">
    <source>
        <dbReference type="EMBL" id="GIP17862.1"/>
    </source>
</evidence>
<keyword evidence="6" id="KW-1185">Reference proteome</keyword>
<evidence type="ECO:0000259" key="4">
    <source>
        <dbReference type="PROSITE" id="PS50932"/>
    </source>
</evidence>
<dbReference type="SMART" id="SM00354">
    <property type="entry name" value="HTH_LACI"/>
    <property type="match status" value="1"/>
</dbReference>
<dbReference type="PANTHER" id="PTHR30146:SF24">
    <property type="entry name" value="XYLOSE OPERON REGULATORY PROTEIN"/>
    <property type="match status" value="1"/>
</dbReference>
<dbReference type="PROSITE" id="PS00356">
    <property type="entry name" value="HTH_LACI_1"/>
    <property type="match status" value="1"/>
</dbReference>
<keyword evidence="3" id="KW-0804">Transcription</keyword>
<gene>
    <name evidence="5" type="ORF">J40TS1_35040</name>
</gene>
<dbReference type="Gene3D" id="1.10.260.40">
    <property type="entry name" value="lambda repressor-like DNA-binding domains"/>
    <property type="match status" value="1"/>
</dbReference>
<reference evidence="5" key="1">
    <citation type="submission" date="2021-03" db="EMBL/GenBank/DDBJ databases">
        <title>Antimicrobial resistance genes in bacteria isolated from Japanese honey, and their potential for conferring macrolide and lincosamide resistance in the American foulbrood pathogen Paenibacillus larvae.</title>
        <authorList>
            <person name="Okamoto M."/>
            <person name="Kumagai M."/>
            <person name="Kanamori H."/>
            <person name="Takamatsu D."/>
        </authorList>
    </citation>
    <scope>NUCLEOTIDE SEQUENCE</scope>
    <source>
        <strain evidence="5">J40TS1</strain>
    </source>
</reference>
<dbReference type="CDD" id="cd01392">
    <property type="entry name" value="HTH_LacI"/>
    <property type="match status" value="1"/>
</dbReference>
<dbReference type="GO" id="GO:0000976">
    <property type="term" value="F:transcription cis-regulatory region binding"/>
    <property type="evidence" value="ECO:0007669"/>
    <property type="project" value="TreeGrafter"/>
</dbReference>
<dbReference type="InterPro" id="IPR010982">
    <property type="entry name" value="Lambda_DNA-bd_dom_sf"/>
</dbReference>
<dbReference type="Proteomes" id="UP000683139">
    <property type="component" value="Unassembled WGS sequence"/>
</dbReference>
<comment type="caution">
    <text evidence="5">The sequence shown here is derived from an EMBL/GenBank/DDBJ whole genome shotgun (WGS) entry which is preliminary data.</text>
</comment>
<evidence type="ECO:0000256" key="3">
    <source>
        <dbReference type="ARBA" id="ARBA00023163"/>
    </source>
</evidence>
<protein>
    <submittedName>
        <fullName evidence="5">LacI family transcriptional regulator</fullName>
    </submittedName>
</protein>
<dbReference type="InterPro" id="IPR028082">
    <property type="entry name" value="Peripla_BP_I"/>
</dbReference>
<feature type="domain" description="HTH lacI-type" evidence="4">
    <location>
        <begin position="10"/>
        <end position="64"/>
    </location>
</feature>
<accession>A0A919YRD0</accession>
<dbReference type="CDD" id="cd06267">
    <property type="entry name" value="PBP1_LacI_sugar_binding-like"/>
    <property type="match status" value="1"/>
</dbReference>
<dbReference type="InterPro" id="IPR000843">
    <property type="entry name" value="HTH_LacI"/>
</dbReference>
<dbReference type="Pfam" id="PF13377">
    <property type="entry name" value="Peripla_BP_3"/>
    <property type="match status" value="1"/>
</dbReference>
<dbReference type="Gene3D" id="3.40.50.2300">
    <property type="match status" value="2"/>
</dbReference>
<name>A0A919YRD0_9BACL</name>
<dbReference type="Pfam" id="PF00356">
    <property type="entry name" value="LacI"/>
    <property type="match status" value="1"/>
</dbReference>
<sequence length="349" mass="39165">MSERFMKKDISIVDVAEEAGVSIATVSNVINQKGRVSEKTRKKIQQIIDRLGYTPNLTARNLKTRRSDLIGMVIPVMKPGRMQDNPFYWDLLAGVEEGARDRRFHIILMGIDEATETFSFVKERQLDGLIVVGTNQGSQVIERVNKLNIPVVFVDSYLTDEQFYQVCLEDRHGSYCATKYLIELGHRKIAILTGEVPEEQLPYYGVLHERWLGYKDALAEAGIAYDSRMVIQLPTSLDGGYHSVDRILQLDDVTAIFSFSDVGAMGVLKRMKELGKKVPEEYSVIGFDNLFISNYTSPTLTTVAQDIVQKGKAAVTMLLDQIDGNYIPQRKVSLSVDVIARETTGPCKS</sequence>
<evidence type="ECO:0000256" key="1">
    <source>
        <dbReference type="ARBA" id="ARBA00023015"/>
    </source>
</evidence>
<dbReference type="InterPro" id="IPR046335">
    <property type="entry name" value="LacI/GalR-like_sensor"/>
</dbReference>